<dbReference type="Pfam" id="PF15664">
    <property type="entry name" value="TMEM252"/>
    <property type="match status" value="1"/>
</dbReference>
<evidence type="ECO:0000256" key="1">
    <source>
        <dbReference type="SAM" id="Phobius"/>
    </source>
</evidence>
<name>A0A091JXL6_COLST</name>
<keyword evidence="1" id="KW-0472">Membrane</keyword>
<dbReference type="PANTHER" id="PTHR35682:SF1">
    <property type="entry name" value="TRANSMEMBRANE PROTEIN 252"/>
    <property type="match status" value="1"/>
</dbReference>
<dbReference type="AlphaFoldDB" id="A0A091JXL6"/>
<evidence type="ECO:0000313" key="4">
    <source>
        <dbReference type="Proteomes" id="UP000053615"/>
    </source>
</evidence>
<dbReference type="PANTHER" id="PTHR35682">
    <property type="entry name" value="TRANSMEMBRANE PROTEIN 252"/>
    <property type="match status" value="1"/>
</dbReference>
<evidence type="ECO:0000313" key="3">
    <source>
        <dbReference type="EMBL" id="KFP29902.1"/>
    </source>
</evidence>
<keyword evidence="4" id="KW-1185">Reference proteome</keyword>
<dbReference type="InterPro" id="IPR031363">
    <property type="entry name" value="TMEM252"/>
</dbReference>
<dbReference type="EMBL" id="KK537694">
    <property type="protein sequence ID" value="KFP29902.1"/>
    <property type="molecule type" value="Genomic_DNA"/>
</dbReference>
<sequence>ILLLLLSFSFFCLGVICISISSFQDHNDVLFYCLLSLGFFLLVLGIFWNTLHEVLKCSSFSSTLIQNPSLREPRVCTVDRPDFYPPSYEESTDPEKQTFPLPVVSTLKQQEVIHIPPSFYSESSTEFISETNEQEEPPSY</sequence>
<organism evidence="3 4">
    <name type="scientific">Colius striatus</name>
    <name type="common">Speckled mousebird</name>
    <dbReference type="NCBI Taxonomy" id="57412"/>
    <lineage>
        <taxon>Eukaryota</taxon>
        <taxon>Metazoa</taxon>
        <taxon>Chordata</taxon>
        <taxon>Craniata</taxon>
        <taxon>Vertebrata</taxon>
        <taxon>Euteleostomi</taxon>
        <taxon>Archelosauria</taxon>
        <taxon>Archosauria</taxon>
        <taxon>Dinosauria</taxon>
        <taxon>Saurischia</taxon>
        <taxon>Theropoda</taxon>
        <taxon>Coelurosauria</taxon>
        <taxon>Aves</taxon>
        <taxon>Neognathae</taxon>
        <taxon>Neoaves</taxon>
        <taxon>Telluraves</taxon>
        <taxon>Coraciimorphae</taxon>
        <taxon>Coliiformes</taxon>
        <taxon>Coliidae</taxon>
        <taxon>Colius</taxon>
    </lineage>
</organism>
<proteinExistence type="predicted"/>
<evidence type="ECO:0000256" key="2">
    <source>
        <dbReference type="SAM" id="SignalP"/>
    </source>
</evidence>
<keyword evidence="2" id="KW-0732">Signal</keyword>
<feature type="non-terminal residue" evidence="3">
    <location>
        <position position="140"/>
    </location>
</feature>
<accession>A0A091JXL6</accession>
<protein>
    <submittedName>
        <fullName evidence="3">Transmembrane protein 252</fullName>
    </submittedName>
</protein>
<reference evidence="3 4" key="1">
    <citation type="submission" date="2014-04" db="EMBL/GenBank/DDBJ databases">
        <title>Genome evolution of avian class.</title>
        <authorList>
            <person name="Zhang G."/>
            <person name="Li C."/>
        </authorList>
    </citation>
    <scope>NUCLEOTIDE SEQUENCE [LARGE SCALE GENOMIC DNA]</scope>
    <source>
        <strain evidence="3">BGI_N325</strain>
    </source>
</reference>
<dbReference type="Proteomes" id="UP000053615">
    <property type="component" value="Unassembled WGS sequence"/>
</dbReference>
<gene>
    <name evidence="3" type="ORF">N325_08219</name>
</gene>
<keyword evidence="1 3" id="KW-0812">Transmembrane</keyword>
<feature type="signal peptide" evidence="2">
    <location>
        <begin position="1"/>
        <end position="17"/>
    </location>
</feature>
<feature type="transmembrane region" description="Helical" evidence="1">
    <location>
        <begin position="29"/>
        <end position="51"/>
    </location>
</feature>
<feature type="chain" id="PRO_5001875533" evidence="2">
    <location>
        <begin position="18"/>
        <end position="140"/>
    </location>
</feature>
<feature type="non-terminal residue" evidence="3">
    <location>
        <position position="1"/>
    </location>
</feature>
<keyword evidence="1" id="KW-1133">Transmembrane helix</keyword>